<dbReference type="InterPro" id="IPR003849">
    <property type="entry name" value="Preprotein_translocase_YajC"/>
</dbReference>
<reference evidence="11" key="1">
    <citation type="submission" date="2023-05" db="EMBL/GenBank/DDBJ databases">
        <title>Metabolic capabilities are highly conserved among human nasal-associated Corynebacterium species in pangenomic analyses.</title>
        <authorList>
            <person name="Tran T.H."/>
            <person name="Roberts A.Q."/>
            <person name="Escapa I.F."/>
            <person name="Gao W."/>
            <person name="Conlan S."/>
            <person name="Kong H."/>
            <person name="Segre J.A."/>
            <person name="Kelly M.S."/>
            <person name="Lemon K.P."/>
        </authorList>
    </citation>
    <scope>NUCLEOTIDE SEQUENCE</scope>
    <source>
        <strain evidence="11">KPL2654</strain>
    </source>
</reference>
<organism evidence="11 12">
    <name type="scientific">Corynebacterium propinquum</name>
    <dbReference type="NCBI Taxonomy" id="43769"/>
    <lineage>
        <taxon>Bacteria</taxon>
        <taxon>Bacillati</taxon>
        <taxon>Actinomycetota</taxon>
        <taxon>Actinomycetes</taxon>
        <taxon>Mycobacteriales</taxon>
        <taxon>Corynebacteriaceae</taxon>
        <taxon>Corynebacterium</taxon>
    </lineage>
</organism>
<dbReference type="SMART" id="SM01323">
    <property type="entry name" value="YajC"/>
    <property type="match status" value="1"/>
</dbReference>
<keyword evidence="9" id="KW-0472">Membrane</keyword>
<dbReference type="GO" id="GO:0005886">
    <property type="term" value="C:plasma membrane"/>
    <property type="evidence" value="ECO:0007669"/>
    <property type="project" value="UniProtKB-SubCell"/>
</dbReference>
<dbReference type="PANTHER" id="PTHR33909:SF1">
    <property type="entry name" value="SEC TRANSLOCON ACCESSORY COMPLEX SUBUNIT YAJC"/>
    <property type="match status" value="1"/>
</dbReference>
<protein>
    <submittedName>
        <fullName evidence="11">Preprotein translocase subunit YajC</fullName>
    </submittedName>
</protein>
<dbReference type="Pfam" id="PF02699">
    <property type="entry name" value="YajC"/>
    <property type="match status" value="1"/>
</dbReference>
<dbReference type="GO" id="GO:0015031">
    <property type="term" value="P:protein transport"/>
    <property type="evidence" value="ECO:0007669"/>
    <property type="project" value="UniProtKB-KW"/>
</dbReference>
<evidence type="ECO:0000256" key="2">
    <source>
        <dbReference type="ARBA" id="ARBA00006742"/>
    </source>
</evidence>
<name>A0AAP4BS51_9CORY</name>
<dbReference type="Proteomes" id="UP001226160">
    <property type="component" value="Unassembled WGS sequence"/>
</dbReference>
<keyword evidence="3" id="KW-0813">Transport</keyword>
<evidence type="ECO:0000256" key="3">
    <source>
        <dbReference type="ARBA" id="ARBA00022448"/>
    </source>
</evidence>
<keyword evidence="6" id="KW-0653">Protein transport</keyword>
<keyword evidence="8" id="KW-0811">Translocation</keyword>
<dbReference type="AlphaFoldDB" id="A0AAP4BS51"/>
<accession>A0AAP4BS51</accession>
<dbReference type="EMBL" id="JASNVP010000002">
    <property type="protein sequence ID" value="MDK4325362.1"/>
    <property type="molecule type" value="Genomic_DNA"/>
</dbReference>
<evidence type="ECO:0000313" key="12">
    <source>
        <dbReference type="Proteomes" id="UP001226160"/>
    </source>
</evidence>
<proteinExistence type="inferred from homology"/>
<keyword evidence="4" id="KW-1003">Cell membrane</keyword>
<comment type="caution">
    <text evidence="11">The sequence shown here is derived from an EMBL/GenBank/DDBJ whole genome shotgun (WGS) entry which is preliminary data.</text>
</comment>
<keyword evidence="7" id="KW-1133">Transmembrane helix</keyword>
<comment type="similarity">
    <text evidence="2">Belongs to the YajC family.</text>
</comment>
<dbReference type="PANTHER" id="PTHR33909">
    <property type="entry name" value="SEC TRANSLOCON ACCESSORY COMPLEX SUBUNIT YAJC"/>
    <property type="match status" value="1"/>
</dbReference>
<gene>
    <name evidence="11" type="primary">yajC</name>
    <name evidence="11" type="ORF">QPX54_02380</name>
</gene>
<dbReference type="RefSeq" id="WP_049148328.1">
    <property type="nucleotide sequence ID" value="NZ_CP068160.1"/>
</dbReference>
<evidence type="ECO:0000256" key="7">
    <source>
        <dbReference type="ARBA" id="ARBA00022989"/>
    </source>
</evidence>
<evidence type="ECO:0000256" key="9">
    <source>
        <dbReference type="ARBA" id="ARBA00023136"/>
    </source>
</evidence>
<evidence type="ECO:0000256" key="4">
    <source>
        <dbReference type="ARBA" id="ARBA00022475"/>
    </source>
</evidence>
<evidence type="ECO:0000256" key="5">
    <source>
        <dbReference type="ARBA" id="ARBA00022692"/>
    </source>
</evidence>
<feature type="region of interest" description="Disordered" evidence="10">
    <location>
        <begin position="89"/>
        <end position="136"/>
    </location>
</feature>
<dbReference type="NCBIfam" id="TIGR00739">
    <property type="entry name" value="yajC"/>
    <property type="match status" value="1"/>
</dbReference>
<dbReference type="PRINTS" id="PR01853">
    <property type="entry name" value="YAJCTRNLCASE"/>
</dbReference>
<comment type="subcellular location">
    <subcellularLocation>
        <location evidence="1">Cell membrane</location>
        <topology evidence="1">Single-pass membrane protein</topology>
    </subcellularLocation>
</comment>
<evidence type="ECO:0000256" key="1">
    <source>
        <dbReference type="ARBA" id="ARBA00004162"/>
    </source>
</evidence>
<evidence type="ECO:0000256" key="10">
    <source>
        <dbReference type="SAM" id="MobiDB-lite"/>
    </source>
</evidence>
<sequence>MDIVLIIALLALFLLPSFFMMRKQRKQQEELRSFQQALNPGDRVITAGGIHLVLTDIGETTVTGEIAAGVEVTMEKIAILRPADQVSLAQNAPIHPEHANDDAVESTGSDQNQDDAADAQGGGGFPQHPENDDRNN</sequence>
<keyword evidence="5" id="KW-0812">Transmembrane</keyword>
<evidence type="ECO:0000313" key="11">
    <source>
        <dbReference type="EMBL" id="MDK4325362.1"/>
    </source>
</evidence>
<evidence type="ECO:0000256" key="6">
    <source>
        <dbReference type="ARBA" id="ARBA00022927"/>
    </source>
</evidence>
<evidence type="ECO:0000256" key="8">
    <source>
        <dbReference type="ARBA" id="ARBA00023010"/>
    </source>
</evidence>